<evidence type="ECO:0000259" key="11">
    <source>
        <dbReference type="Pfam" id="PF02767"/>
    </source>
</evidence>
<dbReference type="CDD" id="cd00140">
    <property type="entry name" value="beta_clamp"/>
    <property type="match status" value="1"/>
</dbReference>
<dbReference type="Pfam" id="PF00712">
    <property type="entry name" value="DNA_pol3_beta"/>
    <property type="match status" value="1"/>
</dbReference>
<feature type="region of interest" description="Disordered" evidence="9">
    <location>
        <begin position="763"/>
        <end position="793"/>
    </location>
</feature>
<accession>A0A1H2CW35</accession>
<gene>
    <name evidence="12" type="ORF">SAMN04489716_6918</name>
</gene>
<evidence type="ECO:0000256" key="9">
    <source>
        <dbReference type="SAM" id="MobiDB-lite"/>
    </source>
</evidence>
<feature type="compositionally biased region" description="Low complexity" evidence="9">
    <location>
        <begin position="832"/>
        <end position="846"/>
    </location>
</feature>
<evidence type="ECO:0000313" key="13">
    <source>
        <dbReference type="Proteomes" id="UP000198688"/>
    </source>
</evidence>
<comment type="subcellular location">
    <subcellularLocation>
        <location evidence="1">Cytoplasm</location>
    </subcellularLocation>
</comment>
<comment type="similarity">
    <text evidence="2">Belongs to the beta sliding clamp family.</text>
</comment>
<keyword evidence="8" id="KW-0238">DNA-binding</keyword>
<reference evidence="12 13" key="1">
    <citation type="submission" date="2016-10" db="EMBL/GenBank/DDBJ databases">
        <authorList>
            <person name="de Groot N.N."/>
        </authorList>
    </citation>
    <scope>NUCLEOTIDE SEQUENCE [LARGE SCALE GENOMIC DNA]</scope>
    <source>
        <strain evidence="12 13">DSM 43941</strain>
    </source>
</reference>
<dbReference type="RefSeq" id="WP_092550719.1">
    <property type="nucleotide sequence ID" value="NZ_BOMJ01000003.1"/>
</dbReference>
<dbReference type="GO" id="GO:0009360">
    <property type="term" value="C:DNA polymerase III complex"/>
    <property type="evidence" value="ECO:0007669"/>
    <property type="project" value="InterPro"/>
</dbReference>
<sequence length="979" mass="102214">MSTTDNQAPVEGHLTFVVPQPELLAALTFVGRAIPKKPPVPVLAGVILTSDGETVTIEAFDYDQSRTVTLPGATCTQPGTVLVSAANLLTRVKVLAKDRPIAFAGEGVQARLSNGKTTYTLPTMPVEDYPTRPDMPPLMGLVDGKALADQVAQATRFAGTDETLPSLTGIHLRGEGTTLHLVATDRYRVTVRDLDWANDVDKFTALVPAKLLTEVTKTIGQSPNVTLGYDPKGPGAGWFGIENATMRVVTRTLDGGTYPPVASLVPKAFVLDVDVDVASLISTIERVQVALTRALPVLMEFGPDTFTVGGGTDEDGAASETFSDFTFVTGTPKETAAAVKAAVKEAEKQARKRHSRDPKEVRDRKVAEAGQQTADALARVGAGMVVGANPDYLADTLKTAGSKRVRLRFVDPYKPFVAVPLDRDGQPLPGVTNLQMPIRIGETKDSIAIPPALTTGPETAEADAAGAAAEPTDDASASQESAAMLGDGPQAKPAGQPDISGQGAAVPKPSAAAPDRTTPHPFQRAVDDGRKTNPFTKCVCGTTRNAKVHGGRAAAAKETKQTALAAGPVWMAVLQLTARSGGQMVTEATVQAGMTAVRVFGEDTTTGVLVADTPDGKRMYVAVRSAEEAERMKLCALAASIPAHTAQGVWPPQGAAAVNEVGGEQVKAQEQAPVIVGGEPKFDPKATSLQAFNRLSMGDFDGALELIDLGMQNAPAHLFRGGGLTYGWETIQEAILAKQVEAEIAADTEKQALADIAAEAVADTEETDAADELTHGSAETGPETVAEREQEAAPIEGNPVAQRLREALAGHPEEVIEAAVAAAMAAAPTAAAAPMPRQTAPRPAAAKPEQPQRTVPAPRRAAAAVPSPAPARTAAAATGTSNWTKFGMTAPSTTGGERVWLLPAGTRLRALRKDVLDRLVDAKRDGVIAAMPSVEVEKAERPYRLRIRFATAGALTAANATVDRAVLTALPDVVPARVG</sequence>
<feature type="region of interest" description="Disordered" evidence="9">
    <location>
        <begin position="832"/>
        <end position="890"/>
    </location>
</feature>
<evidence type="ECO:0000256" key="6">
    <source>
        <dbReference type="ARBA" id="ARBA00022705"/>
    </source>
</evidence>
<keyword evidence="6" id="KW-0235">DNA replication</keyword>
<dbReference type="EMBL" id="LT629758">
    <property type="protein sequence ID" value="SDT74236.1"/>
    <property type="molecule type" value="Genomic_DNA"/>
</dbReference>
<dbReference type="OrthoDB" id="468978at2"/>
<dbReference type="InterPro" id="IPR001001">
    <property type="entry name" value="DNA_polIII_beta"/>
</dbReference>
<feature type="compositionally biased region" description="Low complexity" evidence="9">
    <location>
        <begin position="454"/>
        <end position="478"/>
    </location>
</feature>
<keyword evidence="4" id="KW-0808">Transferase</keyword>
<name>A0A1H2CW35_9ACTN</name>
<dbReference type="Pfam" id="PF02767">
    <property type="entry name" value="DNA_pol3_beta_2"/>
    <property type="match status" value="1"/>
</dbReference>
<protein>
    <submittedName>
        <fullName evidence="12">DNA polymerase III, beta subunit</fullName>
    </submittedName>
</protein>
<dbReference type="PANTHER" id="PTHR30478">
    <property type="entry name" value="DNA POLYMERASE III SUBUNIT BETA"/>
    <property type="match status" value="1"/>
</dbReference>
<keyword evidence="7" id="KW-0239">DNA-directed DNA polymerase</keyword>
<dbReference type="STRING" id="113562.SAMN04489716_6918"/>
<feature type="compositionally biased region" description="Basic and acidic residues" evidence="9">
    <location>
        <begin position="357"/>
        <end position="367"/>
    </location>
</feature>
<feature type="domain" description="DNA polymerase III beta sliding clamp N-terminal" evidence="10">
    <location>
        <begin position="15"/>
        <end position="131"/>
    </location>
</feature>
<dbReference type="InterPro" id="IPR022634">
    <property type="entry name" value="DNA_polIII_beta_N"/>
</dbReference>
<dbReference type="InterPro" id="IPR046938">
    <property type="entry name" value="DNA_clamp_sf"/>
</dbReference>
<evidence type="ECO:0000259" key="10">
    <source>
        <dbReference type="Pfam" id="PF00712"/>
    </source>
</evidence>
<dbReference type="GO" id="GO:0003677">
    <property type="term" value="F:DNA binding"/>
    <property type="evidence" value="ECO:0007669"/>
    <property type="project" value="UniProtKB-KW"/>
</dbReference>
<evidence type="ECO:0000256" key="2">
    <source>
        <dbReference type="ARBA" id="ARBA00010752"/>
    </source>
</evidence>
<evidence type="ECO:0000256" key="7">
    <source>
        <dbReference type="ARBA" id="ARBA00022932"/>
    </source>
</evidence>
<organism evidence="12 13">
    <name type="scientific">Actinoplanes derwentensis</name>
    <dbReference type="NCBI Taxonomy" id="113562"/>
    <lineage>
        <taxon>Bacteria</taxon>
        <taxon>Bacillati</taxon>
        <taxon>Actinomycetota</taxon>
        <taxon>Actinomycetes</taxon>
        <taxon>Micromonosporales</taxon>
        <taxon>Micromonosporaceae</taxon>
        <taxon>Actinoplanes</taxon>
    </lineage>
</organism>
<dbReference type="GO" id="GO:0008408">
    <property type="term" value="F:3'-5' exonuclease activity"/>
    <property type="evidence" value="ECO:0007669"/>
    <property type="project" value="InterPro"/>
</dbReference>
<evidence type="ECO:0000256" key="4">
    <source>
        <dbReference type="ARBA" id="ARBA00022679"/>
    </source>
</evidence>
<evidence type="ECO:0000256" key="3">
    <source>
        <dbReference type="ARBA" id="ARBA00022490"/>
    </source>
</evidence>
<evidence type="ECO:0000313" key="12">
    <source>
        <dbReference type="EMBL" id="SDT74236.1"/>
    </source>
</evidence>
<dbReference type="GO" id="GO:0006271">
    <property type="term" value="P:DNA strand elongation involved in DNA replication"/>
    <property type="evidence" value="ECO:0007669"/>
    <property type="project" value="TreeGrafter"/>
</dbReference>
<keyword evidence="13" id="KW-1185">Reference proteome</keyword>
<feature type="compositionally biased region" description="Polar residues" evidence="9">
    <location>
        <begin position="879"/>
        <end position="890"/>
    </location>
</feature>
<dbReference type="InterPro" id="IPR022637">
    <property type="entry name" value="DNA_polIII_beta_cen"/>
</dbReference>
<keyword evidence="5" id="KW-0548">Nucleotidyltransferase</keyword>
<dbReference type="SMART" id="SM00480">
    <property type="entry name" value="POL3Bc"/>
    <property type="match status" value="1"/>
</dbReference>
<dbReference type="Gene3D" id="3.10.150.10">
    <property type="entry name" value="DNA Polymerase III, subunit A, domain 2"/>
    <property type="match status" value="3"/>
</dbReference>
<dbReference type="GO" id="GO:0003887">
    <property type="term" value="F:DNA-directed DNA polymerase activity"/>
    <property type="evidence" value="ECO:0007669"/>
    <property type="project" value="UniProtKB-KW"/>
</dbReference>
<feature type="compositionally biased region" description="Low complexity" evidence="9">
    <location>
        <begin position="853"/>
        <end position="878"/>
    </location>
</feature>
<dbReference type="GO" id="GO:0005737">
    <property type="term" value="C:cytoplasm"/>
    <property type="evidence" value="ECO:0007669"/>
    <property type="project" value="UniProtKB-SubCell"/>
</dbReference>
<dbReference type="PANTHER" id="PTHR30478:SF0">
    <property type="entry name" value="BETA SLIDING CLAMP"/>
    <property type="match status" value="1"/>
</dbReference>
<feature type="region of interest" description="Disordered" evidence="9">
    <location>
        <begin position="347"/>
        <end position="369"/>
    </location>
</feature>
<evidence type="ECO:0000256" key="8">
    <source>
        <dbReference type="ARBA" id="ARBA00023125"/>
    </source>
</evidence>
<feature type="region of interest" description="Disordered" evidence="9">
    <location>
        <begin position="445"/>
        <end position="529"/>
    </location>
</feature>
<evidence type="ECO:0000256" key="1">
    <source>
        <dbReference type="ARBA" id="ARBA00004496"/>
    </source>
</evidence>
<keyword evidence="3" id="KW-0963">Cytoplasm</keyword>
<feature type="domain" description="DNA polymerase III beta sliding clamp central" evidence="11">
    <location>
        <begin position="145"/>
        <end position="259"/>
    </location>
</feature>
<evidence type="ECO:0000256" key="5">
    <source>
        <dbReference type="ARBA" id="ARBA00022695"/>
    </source>
</evidence>
<proteinExistence type="inferred from homology"/>
<dbReference type="NCBIfam" id="TIGR00663">
    <property type="entry name" value="dnan"/>
    <property type="match status" value="1"/>
</dbReference>
<dbReference type="Proteomes" id="UP000198688">
    <property type="component" value="Chromosome I"/>
</dbReference>
<dbReference type="SUPFAM" id="SSF55979">
    <property type="entry name" value="DNA clamp"/>
    <property type="match status" value="3"/>
</dbReference>
<dbReference type="AlphaFoldDB" id="A0A1H2CW35"/>